<organism evidence="9 10">
    <name type="scientific">Candidatus Egerieisoma faecipullorum</name>
    <dbReference type="NCBI Taxonomy" id="2840963"/>
    <lineage>
        <taxon>Bacteria</taxon>
        <taxon>Bacillati</taxon>
        <taxon>Bacillota</taxon>
        <taxon>Clostridia</taxon>
        <taxon>Eubacteriales</taxon>
        <taxon>Clostridiaceae</taxon>
        <taxon>Clostridiaceae incertae sedis</taxon>
        <taxon>Candidatus Egerieisoma</taxon>
    </lineage>
</organism>
<dbReference type="EMBL" id="DVMM01000089">
    <property type="protein sequence ID" value="HIU29530.1"/>
    <property type="molecule type" value="Genomic_DNA"/>
</dbReference>
<sequence length="600" mass="68787">MDMQKNREEIDSRYKWRLEDLFETDELWLQTAQAAEEKIEEIRKYSGKFTKNAASMAECIGKLYELNGLVTKLYVYAYMRRDEDSTKPFYQDLAGKADMLATKFSAAVSFFEPELLTLNKEKISKYIKKEPALGEYAFAIEEIMRKKAHVLSKAEERLLAMSAEATSAGQDVFMMFNNADIKFPVITDENGKKVELTNGRYLKFMESPDRNTRKRAFKALYDTYGAYRNTLAAAYAGSVKSDKFYAEAQKYSSCLSAALYQDNVPSTVYNGLIQTVHANIKKLTPYLELRKKMLGVRKLHMYDLYVPFVKTPQKTYSFEEAREIVIEALKPLGEEYGSVLKTAFTDGWIDVQENRGKRTGAYSWGCYGCHPFVLLNWQGTINDVFTLAHELGHAMHTYYSNTAQPLQYAEYKIFVAEVASTVNENLLMEYLLAHTKDDTEKAFLLNHYLEEFRATVFRQTMFAEFEKTAHKMYEKGESLTCEALSSVYYRLQKKYFKKVMKIDKEIALEWARIPHFYTAFYVYKYATGFSAATILAAGILSGDQEKLEKYLAFLKGGSSDYPMELLRKAGVDLSGPEPVQAALDLFEEKTKQLEALTGSV</sequence>
<gene>
    <name evidence="9" type="primary">pepF</name>
    <name evidence="9" type="ORF">IAD50_04440</name>
</gene>
<dbReference type="NCBIfam" id="TIGR00181">
    <property type="entry name" value="pepF"/>
    <property type="match status" value="1"/>
</dbReference>
<evidence type="ECO:0000256" key="4">
    <source>
        <dbReference type="ARBA" id="ARBA00022833"/>
    </source>
</evidence>
<dbReference type="SUPFAM" id="SSF55486">
    <property type="entry name" value="Metalloproteases ('zincins'), catalytic domain"/>
    <property type="match status" value="1"/>
</dbReference>
<evidence type="ECO:0000313" key="9">
    <source>
        <dbReference type="EMBL" id="HIU29530.1"/>
    </source>
</evidence>
<dbReference type="InterPro" id="IPR045090">
    <property type="entry name" value="Pept_M3A_M3B"/>
</dbReference>
<dbReference type="PANTHER" id="PTHR11804:SF84">
    <property type="entry name" value="SACCHAROLYSIN"/>
    <property type="match status" value="1"/>
</dbReference>
<dbReference type="PANTHER" id="PTHR11804">
    <property type="entry name" value="PROTEASE M3 THIMET OLIGOPEPTIDASE-RELATED"/>
    <property type="match status" value="1"/>
</dbReference>
<keyword evidence="3 6" id="KW-0378">Hydrolase</keyword>
<evidence type="ECO:0000256" key="6">
    <source>
        <dbReference type="RuleBase" id="RU368091"/>
    </source>
</evidence>
<dbReference type="GO" id="GO:0046872">
    <property type="term" value="F:metal ion binding"/>
    <property type="evidence" value="ECO:0007669"/>
    <property type="project" value="UniProtKB-UniRule"/>
</dbReference>
<feature type="domain" description="Peptidase M3A/M3B catalytic" evidence="7">
    <location>
        <begin position="204"/>
        <end position="584"/>
    </location>
</feature>
<dbReference type="InterPro" id="IPR001567">
    <property type="entry name" value="Pept_M3A_M3B_dom"/>
</dbReference>
<keyword evidence="2 6" id="KW-0479">Metal-binding</keyword>
<keyword evidence="5 6" id="KW-0482">Metalloprotease</keyword>
<protein>
    <recommendedName>
        <fullName evidence="6">Oligopeptidase F</fullName>
        <ecNumber evidence="6">3.4.24.-</ecNumber>
    </recommendedName>
</protein>
<dbReference type="InterPro" id="IPR042088">
    <property type="entry name" value="OligoPept_F_C"/>
</dbReference>
<comment type="function">
    <text evidence="6">Has oligopeptidase activity and degrades a variety of small bioactive peptides.</text>
</comment>
<dbReference type="EC" id="3.4.24.-" evidence="6"/>
<evidence type="ECO:0000256" key="2">
    <source>
        <dbReference type="ARBA" id="ARBA00022723"/>
    </source>
</evidence>
<dbReference type="Gene3D" id="1.20.140.70">
    <property type="entry name" value="Oligopeptidase f, N-terminal domain"/>
    <property type="match status" value="1"/>
</dbReference>
<dbReference type="Gene3D" id="1.10.1370.20">
    <property type="entry name" value="Oligoendopeptidase f, C-terminal domain"/>
    <property type="match status" value="1"/>
</dbReference>
<dbReference type="GO" id="GO:0004222">
    <property type="term" value="F:metalloendopeptidase activity"/>
    <property type="evidence" value="ECO:0007669"/>
    <property type="project" value="UniProtKB-UniRule"/>
</dbReference>
<proteinExistence type="inferred from homology"/>
<evidence type="ECO:0000259" key="8">
    <source>
        <dbReference type="Pfam" id="PF08439"/>
    </source>
</evidence>
<dbReference type="InterPro" id="IPR004438">
    <property type="entry name" value="Peptidase_M3B"/>
</dbReference>
<comment type="similarity">
    <text evidence="6">Belongs to the peptidase M3B family.</text>
</comment>
<evidence type="ECO:0000256" key="3">
    <source>
        <dbReference type="ARBA" id="ARBA00022801"/>
    </source>
</evidence>
<dbReference type="AlphaFoldDB" id="A0A9D1I9U7"/>
<dbReference type="Pfam" id="PF01432">
    <property type="entry name" value="Peptidase_M3"/>
    <property type="match status" value="1"/>
</dbReference>
<dbReference type="Proteomes" id="UP000824089">
    <property type="component" value="Unassembled WGS sequence"/>
</dbReference>
<dbReference type="InterPro" id="IPR013647">
    <property type="entry name" value="OligopepF_N_dom"/>
</dbReference>
<keyword evidence="1 6" id="KW-0645">Protease</keyword>
<evidence type="ECO:0000313" key="10">
    <source>
        <dbReference type="Proteomes" id="UP000824089"/>
    </source>
</evidence>
<dbReference type="Gene3D" id="1.10.287.830">
    <property type="entry name" value="putative peptidase helix hairpin domain like"/>
    <property type="match status" value="1"/>
</dbReference>
<name>A0A9D1I9U7_9CLOT</name>
<dbReference type="Pfam" id="PF08439">
    <property type="entry name" value="Peptidase_M3_N"/>
    <property type="match status" value="1"/>
</dbReference>
<comment type="cofactor">
    <cofactor evidence="6">
        <name>Zn(2+)</name>
        <dbReference type="ChEBI" id="CHEBI:29105"/>
    </cofactor>
    <text evidence="6">Binds 1 zinc ion.</text>
</comment>
<evidence type="ECO:0000259" key="7">
    <source>
        <dbReference type="Pfam" id="PF01432"/>
    </source>
</evidence>
<dbReference type="GO" id="GO:0006518">
    <property type="term" value="P:peptide metabolic process"/>
    <property type="evidence" value="ECO:0007669"/>
    <property type="project" value="TreeGrafter"/>
</dbReference>
<keyword evidence="4 6" id="KW-0862">Zinc</keyword>
<evidence type="ECO:0000256" key="1">
    <source>
        <dbReference type="ARBA" id="ARBA00022670"/>
    </source>
</evidence>
<feature type="domain" description="Oligopeptidase F N-terminal" evidence="8">
    <location>
        <begin position="114"/>
        <end position="183"/>
    </location>
</feature>
<accession>A0A9D1I9U7</accession>
<dbReference type="CDD" id="cd09608">
    <property type="entry name" value="M3B_PepF"/>
    <property type="match status" value="1"/>
</dbReference>
<reference evidence="9" key="1">
    <citation type="submission" date="2020-10" db="EMBL/GenBank/DDBJ databases">
        <authorList>
            <person name="Gilroy R."/>
        </authorList>
    </citation>
    <scope>NUCLEOTIDE SEQUENCE</scope>
    <source>
        <strain evidence="9">CHK195-4489</strain>
    </source>
</reference>
<dbReference type="GO" id="GO:0006508">
    <property type="term" value="P:proteolysis"/>
    <property type="evidence" value="ECO:0007669"/>
    <property type="project" value="UniProtKB-KW"/>
</dbReference>
<reference evidence="9" key="2">
    <citation type="journal article" date="2021" name="PeerJ">
        <title>Extensive microbial diversity within the chicken gut microbiome revealed by metagenomics and culture.</title>
        <authorList>
            <person name="Gilroy R."/>
            <person name="Ravi A."/>
            <person name="Getino M."/>
            <person name="Pursley I."/>
            <person name="Horton D.L."/>
            <person name="Alikhan N.F."/>
            <person name="Baker D."/>
            <person name="Gharbi K."/>
            <person name="Hall N."/>
            <person name="Watson M."/>
            <person name="Adriaenssens E.M."/>
            <person name="Foster-Nyarko E."/>
            <person name="Jarju S."/>
            <person name="Secka A."/>
            <person name="Antonio M."/>
            <person name="Oren A."/>
            <person name="Chaudhuri R.R."/>
            <person name="La Ragione R."/>
            <person name="Hildebrand F."/>
            <person name="Pallen M.J."/>
        </authorList>
    </citation>
    <scope>NUCLEOTIDE SEQUENCE</scope>
    <source>
        <strain evidence="9">CHK195-4489</strain>
    </source>
</reference>
<evidence type="ECO:0000256" key="5">
    <source>
        <dbReference type="ARBA" id="ARBA00023049"/>
    </source>
</evidence>
<comment type="caution">
    <text evidence="9">The sequence shown here is derived from an EMBL/GenBank/DDBJ whole genome shotgun (WGS) entry which is preliminary data.</text>
</comment>